<reference evidence="2" key="1">
    <citation type="submission" date="2014-09" db="EMBL/GenBank/DDBJ databases">
        <authorList>
            <person name="Mudge J."/>
            <person name="Ramaraj T."/>
            <person name="Lindquist I.E."/>
            <person name="Bharti A.K."/>
            <person name="Sundararajan A."/>
            <person name="Cameron C.T."/>
            <person name="Woodward J.E."/>
            <person name="May G.D."/>
            <person name="Brubaker C."/>
            <person name="Broadhvest J."/>
            <person name="Wilkins T.A."/>
        </authorList>
    </citation>
    <scope>NUCLEOTIDE SEQUENCE</scope>
    <source>
        <strain evidence="2">cv. AKA8401</strain>
    </source>
</reference>
<evidence type="ECO:0000313" key="2">
    <source>
        <dbReference type="Proteomes" id="UP000032142"/>
    </source>
</evidence>
<dbReference type="Proteomes" id="UP000032142">
    <property type="component" value="Unassembled WGS sequence"/>
</dbReference>
<proteinExistence type="predicted"/>
<evidence type="ECO:0000313" key="1">
    <source>
        <dbReference type="EMBL" id="KHG27687.1"/>
    </source>
</evidence>
<dbReference type="GO" id="GO:0016740">
    <property type="term" value="F:transferase activity"/>
    <property type="evidence" value="ECO:0007669"/>
    <property type="project" value="UniProtKB-KW"/>
</dbReference>
<keyword evidence="2" id="KW-1185">Reference proteome</keyword>
<protein>
    <submittedName>
        <fullName evidence="1">Aspartyl/glutamyl-tRNA (Asn/Gln) amidotransferase subunit B</fullName>
    </submittedName>
</protein>
<sequence length="78" mass="8651">MVKFCYLSTLLTAALSLLFSLLRAVPTLCLMEFLLAFGIGICDSNDSPLVLMIGRERETELAEEKNSSKYNLISDPGY</sequence>
<organism evidence="1 2">
    <name type="scientific">Gossypium arboreum</name>
    <name type="common">Tree cotton</name>
    <name type="synonym">Gossypium nanking</name>
    <dbReference type="NCBI Taxonomy" id="29729"/>
    <lineage>
        <taxon>Eukaryota</taxon>
        <taxon>Viridiplantae</taxon>
        <taxon>Streptophyta</taxon>
        <taxon>Embryophyta</taxon>
        <taxon>Tracheophyta</taxon>
        <taxon>Spermatophyta</taxon>
        <taxon>Magnoliopsida</taxon>
        <taxon>eudicotyledons</taxon>
        <taxon>Gunneridae</taxon>
        <taxon>Pentapetalae</taxon>
        <taxon>rosids</taxon>
        <taxon>malvids</taxon>
        <taxon>Malvales</taxon>
        <taxon>Malvaceae</taxon>
        <taxon>Malvoideae</taxon>
        <taxon>Gossypium</taxon>
    </lineage>
</organism>
<dbReference type="EMBL" id="KN442056">
    <property type="protein sequence ID" value="KHG27687.1"/>
    <property type="molecule type" value="Genomic_DNA"/>
</dbReference>
<dbReference type="AlphaFoldDB" id="A0A0B0PS50"/>
<accession>A0A0B0PS50</accession>
<keyword evidence="1" id="KW-0808">Transferase</keyword>
<gene>
    <name evidence="1" type="ORF">F383_14585</name>
</gene>
<name>A0A0B0PS50_GOSAR</name>